<keyword evidence="2" id="KW-1185">Reference proteome</keyword>
<gene>
    <name evidence="1" type="ORF">TNIN_284311</name>
</gene>
<organism evidence="1 2">
    <name type="scientific">Trichonephila inaurata madagascariensis</name>
    <dbReference type="NCBI Taxonomy" id="2747483"/>
    <lineage>
        <taxon>Eukaryota</taxon>
        <taxon>Metazoa</taxon>
        <taxon>Ecdysozoa</taxon>
        <taxon>Arthropoda</taxon>
        <taxon>Chelicerata</taxon>
        <taxon>Arachnida</taxon>
        <taxon>Araneae</taxon>
        <taxon>Araneomorphae</taxon>
        <taxon>Entelegynae</taxon>
        <taxon>Araneoidea</taxon>
        <taxon>Nephilidae</taxon>
        <taxon>Trichonephila</taxon>
        <taxon>Trichonephila inaurata</taxon>
    </lineage>
</organism>
<proteinExistence type="predicted"/>
<accession>A0A8X7CPW0</accession>
<dbReference type="AlphaFoldDB" id="A0A8X7CPW0"/>
<dbReference type="Proteomes" id="UP000886998">
    <property type="component" value="Unassembled WGS sequence"/>
</dbReference>
<name>A0A8X7CPW0_9ARAC</name>
<evidence type="ECO:0000313" key="2">
    <source>
        <dbReference type="Proteomes" id="UP000886998"/>
    </source>
</evidence>
<evidence type="ECO:0000313" key="1">
    <source>
        <dbReference type="EMBL" id="GFY71872.1"/>
    </source>
</evidence>
<reference evidence="1" key="1">
    <citation type="submission" date="2020-08" db="EMBL/GenBank/DDBJ databases">
        <title>Multicomponent nature underlies the extraordinary mechanical properties of spider dragline silk.</title>
        <authorList>
            <person name="Kono N."/>
            <person name="Nakamura H."/>
            <person name="Mori M."/>
            <person name="Yoshida Y."/>
            <person name="Ohtoshi R."/>
            <person name="Malay A.D."/>
            <person name="Moran D.A.P."/>
            <person name="Tomita M."/>
            <person name="Numata K."/>
            <person name="Arakawa K."/>
        </authorList>
    </citation>
    <scope>NUCLEOTIDE SEQUENCE</scope>
</reference>
<comment type="caution">
    <text evidence="1">The sequence shown here is derived from an EMBL/GenBank/DDBJ whole genome shotgun (WGS) entry which is preliminary data.</text>
</comment>
<protein>
    <submittedName>
        <fullName evidence="1">Uncharacterized protein</fullName>
    </submittedName>
</protein>
<sequence>MWMPLSPLLFPYPFFKIVPSAFRRSEEWGLCVGILKKNNKIELQRLLQLSRFFAPLYAFPTECRLTMSRSEGRGKNPFCRLRGRGNGVSGISPFKW</sequence>
<dbReference type="EMBL" id="BMAV01019137">
    <property type="protein sequence ID" value="GFY71872.1"/>
    <property type="molecule type" value="Genomic_DNA"/>
</dbReference>